<sequence>MYISDILDIPHIPARLDVKPKGVVTHFYVTYGIKCSLCHKQGHKRANCPRKTGVLEDKLVLPVEAPAAHTQGWTKPPSTSNTMPVAAPTQADHRPQQTSLTAAVETAPPPSRASNAPQEDPTFKSIPTTSAQKNLEPKTSRKRRQGPASRPSSSKPMPSNNSALSTPAAELSAPIKKTPSTPSSPAAPSPGANFPVRPFETPAPELPAPAPSTSQLPSRPEPFSTNTEPSAAPEEENQDMTDQVENIFIELNADSILAPLYDEVDDDEVVIAVIHRSDREALPDALSYENRKILYEFLGDAIENVGDIEHLT</sequence>
<feature type="compositionally biased region" description="Polar residues" evidence="1">
    <location>
        <begin position="71"/>
        <end position="83"/>
    </location>
</feature>
<dbReference type="Proteomes" id="UP001235939">
    <property type="component" value="Chromosome 19"/>
</dbReference>
<evidence type="ECO:0008006" key="4">
    <source>
        <dbReference type="Google" id="ProtNLM"/>
    </source>
</evidence>
<organism evidence="2 3">
    <name type="scientific">Cordylochernes scorpioides</name>
    <dbReference type="NCBI Taxonomy" id="51811"/>
    <lineage>
        <taxon>Eukaryota</taxon>
        <taxon>Metazoa</taxon>
        <taxon>Ecdysozoa</taxon>
        <taxon>Arthropoda</taxon>
        <taxon>Chelicerata</taxon>
        <taxon>Arachnida</taxon>
        <taxon>Pseudoscorpiones</taxon>
        <taxon>Cheliferoidea</taxon>
        <taxon>Chernetidae</taxon>
        <taxon>Cordylochernes</taxon>
    </lineage>
</organism>
<protein>
    <recommendedName>
        <fullName evidence="4">CCHC-type domain-containing protein</fullName>
    </recommendedName>
</protein>
<name>A0ABY6LHY4_9ARAC</name>
<proteinExistence type="predicted"/>
<feature type="region of interest" description="Disordered" evidence="1">
    <location>
        <begin position="68"/>
        <end position="238"/>
    </location>
</feature>
<reference evidence="2 3" key="1">
    <citation type="submission" date="2022-01" db="EMBL/GenBank/DDBJ databases">
        <title>A chromosomal length assembly of Cordylochernes scorpioides.</title>
        <authorList>
            <person name="Zeh D."/>
            <person name="Zeh J."/>
        </authorList>
    </citation>
    <scope>NUCLEOTIDE SEQUENCE [LARGE SCALE GENOMIC DNA]</scope>
    <source>
        <strain evidence="2">IN4F17</strain>
        <tissue evidence="2">Whole Body</tissue>
    </source>
</reference>
<evidence type="ECO:0000256" key="1">
    <source>
        <dbReference type="SAM" id="MobiDB-lite"/>
    </source>
</evidence>
<feature type="compositionally biased region" description="Low complexity" evidence="1">
    <location>
        <begin position="172"/>
        <end position="190"/>
    </location>
</feature>
<dbReference type="Pfam" id="PF16588">
    <property type="entry name" value="zf-C2H2_10"/>
    <property type="match status" value="1"/>
</dbReference>
<accession>A0ABY6LHY4</accession>
<keyword evidence="3" id="KW-1185">Reference proteome</keyword>
<evidence type="ECO:0000313" key="3">
    <source>
        <dbReference type="Proteomes" id="UP001235939"/>
    </source>
</evidence>
<dbReference type="EMBL" id="CP092881">
    <property type="protein sequence ID" value="UYV80785.1"/>
    <property type="molecule type" value="Genomic_DNA"/>
</dbReference>
<feature type="compositionally biased region" description="Low complexity" evidence="1">
    <location>
        <begin position="147"/>
        <end position="163"/>
    </location>
</feature>
<evidence type="ECO:0000313" key="2">
    <source>
        <dbReference type="EMBL" id="UYV80785.1"/>
    </source>
</evidence>
<gene>
    <name evidence="2" type="ORF">LAZ67_19001734</name>
</gene>